<dbReference type="Proteomes" id="UP000199072">
    <property type="component" value="Unassembled WGS sequence"/>
</dbReference>
<dbReference type="STRING" id="1391627.SAMN05216464_103426"/>
<dbReference type="Gene3D" id="3.40.50.2000">
    <property type="entry name" value="Glycogen Phosphorylase B"/>
    <property type="match status" value="1"/>
</dbReference>
<evidence type="ECO:0000313" key="1">
    <source>
        <dbReference type="EMBL" id="SDE03957.1"/>
    </source>
</evidence>
<gene>
    <name evidence="1" type="ORF">SAMN05216464_103426</name>
</gene>
<name>A0A1G6ZP22_9SPHI</name>
<evidence type="ECO:0000313" key="2">
    <source>
        <dbReference type="Proteomes" id="UP000199072"/>
    </source>
</evidence>
<protein>
    <submittedName>
        <fullName evidence="1">Glycosyltransferase involved in cell wall bisynthesis</fullName>
    </submittedName>
</protein>
<dbReference type="EMBL" id="FNAI01000003">
    <property type="protein sequence ID" value="SDE03957.1"/>
    <property type="molecule type" value="Genomic_DNA"/>
</dbReference>
<dbReference type="RefSeq" id="WP_091148563.1">
    <property type="nucleotide sequence ID" value="NZ_FNAI01000003.1"/>
</dbReference>
<dbReference type="GO" id="GO:0016740">
    <property type="term" value="F:transferase activity"/>
    <property type="evidence" value="ECO:0007669"/>
    <property type="project" value="UniProtKB-KW"/>
</dbReference>
<dbReference type="OrthoDB" id="9807209at2"/>
<reference evidence="1 2" key="1">
    <citation type="submission" date="2016-10" db="EMBL/GenBank/DDBJ databases">
        <authorList>
            <person name="de Groot N.N."/>
        </authorList>
    </citation>
    <scope>NUCLEOTIDE SEQUENCE [LARGE SCALE GENOMIC DNA]</scope>
    <source>
        <strain evidence="1 2">47C3B</strain>
    </source>
</reference>
<dbReference type="Pfam" id="PF13692">
    <property type="entry name" value="Glyco_trans_1_4"/>
    <property type="match status" value="1"/>
</dbReference>
<accession>A0A1G6ZP22</accession>
<organism evidence="1 2">
    <name type="scientific">Mucilaginibacter pineti</name>
    <dbReference type="NCBI Taxonomy" id="1391627"/>
    <lineage>
        <taxon>Bacteria</taxon>
        <taxon>Pseudomonadati</taxon>
        <taxon>Bacteroidota</taxon>
        <taxon>Sphingobacteriia</taxon>
        <taxon>Sphingobacteriales</taxon>
        <taxon>Sphingobacteriaceae</taxon>
        <taxon>Mucilaginibacter</taxon>
    </lineage>
</organism>
<proteinExistence type="predicted"/>
<dbReference type="SUPFAM" id="SSF53756">
    <property type="entry name" value="UDP-Glycosyltransferase/glycogen phosphorylase"/>
    <property type="match status" value="1"/>
</dbReference>
<keyword evidence="1" id="KW-0808">Transferase</keyword>
<sequence length="371" mass="41294">MNKTGLFISDENYLNQNNTGGVQLCTREYLEYLRQAGIQIQEYPVRPVINVFNRVKIKLGLDTYDHYSASPYLGELIKTINESGIKLVFFNQINLSPWAKQLKRYVAADVKFIGLSHGNESADYLNDITRQGKAGFLKAWRLGKLLVREHKFFTLALDGVVILSAQEVAINQWLGAQETFYLPRLLTPGFMETMPSPGVAGFVGTLDHLPNKLGIVYLADELTKLDFSGTIQLVGGPAYVGMELAHRYSFIKYKGQLDNARLNDEITGWSLFLNPVFWYARGASTKLAQAINLGIPCLTTTAGRRGYELSDENIVVQGNKPRDFALAIVSALSNEAMLKRLGASSRHNALHFDSGKYADQLAGFLDQLSAK</sequence>
<dbReference type="AlphaFoldDB" id="A0A1G6ZP22"/>
<keyword evidence="2" id="KW-1185">Reference proteome</keyword>